<comment type="caution">
    <text evidence="5">The sequence shown here is derived from an EMBL/GenBank/DDBJ whole genome shotgun (WGS) entry which is preliminary data.</text>
</comment>
<dbReference type="GO" id="GO:0006518">
    <property type="term" value="P:peptide metabolic process"/>
    <property type="evidence" value="ECO:0007669"/>
    <property type="project" value="TreeGrafter"/>
</dbReference>
<dbReference type="Gene3D" id="3.40.630.10">
    <property type="entry name" value="Zn peptidases"/>
    <property type="match status" value="1"/>
</dbReference>
<evidence type="ECO:0000256" key="3">
    <source>
        <dbReference type="PROSITE-ProRule" id="PRU01379"/>
    </source>
</evidence>
<evidence type="ECO:0000256" key="2">
    <source>
        <dbReference type="ARBA" id="ARBA00023180"/>
    </source>
</evidence>
<dbReference type="Proteomes" id="UP001196413">
    <property type="component" value="Unassembled WGS sequence"/>
</dbReference>
<feature type="domain" description="Peptidase M14" evidence="4">
    <location>
        <begin position="1"/>
        <end position="80"/>
    </location>
</feature>
<dbReference type="InterPro" id="IPR008969">
    <property type="entry name" value="CarboxyPept-like_regulatory"/>
</dbReference>
<dbReference type="SUPFAM" id="SSF49464">
    <property type="entry name" value="Carboxypeptidase regulatory domain-like"/>
    <property type="match status" value="1"/>
</dbReference>
<dbReference type="SUPFAM" id="SSF53187">
    <property type="entry name" value="Zn-dependent exopeptidases"/>
    <property type="match status" value="1"/>
</dbReference>
<reference evidence="5" key="1">
    <citation type="submission" date="2021-06" db="EMBL/GenBank/DDBJ databases">
        <title>Parelaphostrongylus tenuis whole genome reference sequence.</title>
        <authorList>
            <person name="Garwood T.J."/>
            <person name="Larsen P.A."/>
            <person name="Fountain-Jones N.M."/>
            <person name="Garbe J.R."/>
            <person name="Macchietto M.G."/>
            <person name="Kania S.A."/>
            <person name="Gerhold R.W."/>
            <person name="Richards J.E."/>
            <person name="Wolf T.M."/>
        </authorList>
    </citation>
    <scope>NUCLEOTIDE SEQUENCE</scope>
    <source>
        <strain evidence="5">MNPRO001-30</strain>
        <tissue evidence="5">Meninges</tissue>
    </source>
</reference>
<dbReference type="PROSITE" id="PS52035">
    <property type="entry name" value="PEPTIDASE_M14"/>
    <property type="match status" value="1"/>
</dbReference>
<protein>
    <recommendedName>
        <fullName evidence="4">Peptidase M14 domain-containing protein</fullName>
    </recommendedName>
</protein>
<evidence type="ECO:0000313" key="6">
    <source>
        <dbReference type="Proteomes" id="UP001196413"/>
    </source>
</evidence>
<evidence type="ECO:0000256" key="1">
    <source>
        <dbReference type="ARBA" id="ARBA00005988"/>
    </source>
</evidence>
<dbReference type="PANTHER" id="PTHR11532:SF62">
    <property type="entry name" value="CARBOXYPEPTIDASE D"/>
    <property type="match status" value="1"/>
</dbReference>
<sequence length="485" mass="53883">MWKTGRRCGLSEDGDVFFNGITNGAAWYHLAGGMQDWQYLHTNAFEITIEMGCIKFPSNNMLQKFWAEHQFALLSYLEMAHKGKTVITTSNGEYWRILPPGSHELTVEAVGLESETHSVTIGHDAQRHDFNLTSCEQKGEIRALISRGKGKTRMTVVGISTNASEVIRKLAHHLCSGDFKLDSNIRLLMAPQLNISEVVESIKKFNPVVVLAVSEGFVETVIFSPQQYQPQLFNKTMVDESLSKVLGIGAGCERPLRDSKVALAMDELKLRAAFELGISLGCDNSVDLSKKAATVGTMINMLGQTIKMDSVQEFSVIPSSNPSDHFTPDQMIMVTSASIPLLEEENCLIRITADPFFNLYRMGSGDPPYTLVVAIEKRTETLVYEMMSKWCESPSVEGVEKIISDSTVIFMPEIPSTQLACHDYDTIAPFQALLNEVLNTVPQIDYVVMFGTGGMKVRYINARANVSERLAKNISNTSHSNVDWD</sequence>
<accession>A0AAD5R279</accession>
<name>A0AAD5R279_PARTN</name>
<proteinExistence type="inferred from homology"/>
<dbReference type="PANTHER" id="PTHR11532">
    <property type="entry name" value="PROTEASE M14 CARBOXYPEPTIDASE"/>
    <property type="match status" value="1"/>
</dbReference>
<feature type="active site" description="Proton donor/acceptor" evidence="3">
    <location>
        <position position="50"/>
    </location>
</feature>
<keyword evidence="2" id="KW-0325">Glycoprotein</keyword>
<dbReference type="GO" id="GO:0008270">
    <property type="term" value="F:zinc ion binding"/>
    <property type="evidence" value="ECO:0007669"/>
    <property type="project" value="InterPro"/>
</dbReference>
<evidence type="ECO:0000313" key="5">
    <source>
        <dbReference type="EMBL" id="KAJ1368142.1"/>
    </source>
</evidence>
<organism evidence="5 6">
    <name type="scientific">Parelaphostrongylus tenuis</name>
    <name type="common">Meningeal worm</name>
    <dbReference type="NCBI Taxonomy" id="148309"/>
    <lineage>
        <taxon>Eukaryota</taxon>
        <taxon>Metazoa</taxon>
        <taxon>Ecdysozoa</taxon>
        <taxon>Nematoda</taxon>
        <taxon>Chromadorea</taxon>
        <taxon>Rhabditida</taxon>
        <taxon>Rhabditina</taxon>
        <taxon>Rhabditomorpha</taxon>
        <taxon>Strongyloidea</taxon>
        <taxon>Metastrongylidae</taxon>
        <taxon>Parelaphostrongylus</taxon>
    </lineage>
</organism>
<dbReference type="InterPro" id="IPR000834">
    <property type="entry name" value="Peptidase_M14"/>
</dbReference>
<dbReference type="Pfam" id="PF00246">
    <property type="entry name" value="Peptidase_M14"/>
    <property type="match status" value="1"/>
</dbReference>
<dbReference type="InterPro" id="IPR050753">
    <property type="entry name" value="Peptidase_M14_domain"/>
</dbReference>
<evidence type="ECO:0000259" key="4">
    <source>
        <dbReference type="PROSITE" id="PS52035"/>
    </source>
</evidence>
<comment type="similarity">
    <text evidence="1 3">Belongs to the peptidase M14 family.</text>
</comment>
<keyword evidence="6" id="KW-1185">Reference proteome</keyword>
<dbReference type="EMBL" id="JAHQIW010006092">
    <property type="protein sequence ID" value="KAJ1368142.1"/>
    <property type="molecule type" value="Genomic_DNA"/>
</dbReference>
<dbReference type="Gene3D" id="2.60.40.1120">
    <property type="entry name" value="Carboxypeptidase-like, regulatory domain"/>
    <property type="match status" value="1"/>
</dbReference>
<dbReference type="GO" id="GO:0005615">
    <property type="term" value="C:extracellular space"/>
    <property type="evidence" value="ECO:0007669"/>
    <property type="project" value="TreeGrafter"/>
</dbReference>
<gene>
    <name evidence="5" type="ORF">KIN20_029211</name>
</gene>
<dbReference type="GO" id="GO:0016485">
    <property type="term" value="P:protein processing"/>
    <property type="evidence" value="ECO:0007669"/>
    <property type="project" value="TreeGrafter"/>
</dbReference>
<dbReference type="GO" id="GO:0004181">
    <property type="term" value="F:metallocarboxypeptidase activity"/>
    <property type="evidence" value="ECO:0007669"/>
    <property type="project" value="InterPro"/>
</dbReference>
<dbReference type="AlphaFoldDB" id="A0AAD5R279"/>